<keyword evidence="4" id="KW-1185">Reference proteome</keyword>
<name>A0A7R8UZA6_HERIL</name>
<keyword evidence="1" id="KW-0833">Ubl conjugation pathway</keyword>
<dbReference type="PANTHER" id="PTHR22975">
    <property type="entry name" value="UBIQUITIN SPECIFIC PROTEINASE"/>
    <property type="match status" value="1"/>
</dbReference>
<gene>
    <name evidence="3" type="ORF">HERILL_LOCUS12424</name>
</gene>
<dbReference type="AlphaFoldDB" id="A0A7R8UZA6"/>
<dbReference type="Gene3D" id="3.90.70.10">
    <property type="entry name" value="Cysteine proteinases"/>
    <property type="match status" value="1"/>
</dbReference>
<dbReference type="InterPro" id="IPR052398">
    <property type="entry name" value="Ubiquitin_hydrolase_53/54"/>
</dbReference>
<dbReference type="OrthoDB" id="205782at2759"/>
<evidence type="ECO:0000256" key="1">
    <source>
        <dbReference type="ARBA" id="ARBA00022786"/>
    </source>
</evidence>
<dbReference type="SUPFAM" id="SSF54001">
    <property type="entry name" value="Cysteine proteinases"/>
    <property type="match status" value="1"/>
</dbReference>
<dbReference type="EMBL" id="LR899013">
    <property type="protein sequence ID" value="CAD7089905.1"/>
    <property type="molecule type" value="Genomic_DNA"/>
</dbReference>
<keyword evidence="2" id="KW-0378">Hydrolase</keyword>
<accession>A0A7R8UZA6</accession>
<organism evidence="3 4">
    <name type="scientific">Hermetia illucens</name>
    <name type="common">Black soldier fly</name>
    <dbReference type="NCBI Taxonomy" id="343691"/>
    <lineage>
        <taxon>Eukaryota</taxon>
        <taxon>Metazoa</taxon>
        <taxon>Ecdysozoa</taxon>
        <taxon>Arthropoda</taxon>
        <taxon>Hexapoda</taxon>
        <taxon>Insecta</taxon>
        <taxon>Pterygota</taxon>
        <taxon>Neoptera</taxon>
        <taxon>Endopterygota</taxon>
        <taxon>Diptera</taxon>
        <taxon>Brachycera</taxon>
        <taxon>Stratiomyomorpha</taxon>
        <taxon>Stratiomyidae</taxon>
        <taxon>Hermetiinae</taxon>
        <taxon>Hermetia</taxon>
    </lineage>
</organism>
<evidence type="ECO:0000313" key="3">
    <source>
        <dbReference type="EMBL" id="CAD7089905.1"/>
    </source>
</evidence>
<dbReference type="InParanoid" id="A0A7R8UZA6"/>
<dbReference type="PANTHER" id="PTHR22975:SF9">
    <property type="entry name" value="ECHINUS SPLICE FORM 3"/>
    <property type="match status" value="1"/>
</dbReference>
<evidence type="ECO:0008006" key="5">
    <source>
        <dbReference type="Google" id="ProtNLM"/>
    </source>
</evidence>
<proteinExistence type="predicted"/>
<dbReference type="InterPro" id="IPR038765">
    <property type="entry name" value="Papain-like_cys_pep_sf"/>
</dbReference>
<dbReference type="Proteomes" id="UP000594454">
    <property type="component" value="Chromosome 5"/>
</dbReference>
<reference evidence="3 4" key="1">
    <citation type="submission" date="2020-11" db="EMBL/GenBank/DDBJ databases">
        <authorList>
            <person name="Wallbank WR R."/>
            <person name="Pardo Diaz C."/>
            <person name="Kozak K."/>
            <person name="Martin S."/>
            <person name="Jiggins C."/>
            <person name="Moest M."/>
            <person name="Warren A I."/>
            <person name="Generalovic N T."/>
            <person name="Byers J.R.P. K."/>
            <person name="Montejo-Kovacevich G."/>
            <person name="Yen C E."/>
        </authorList>
    </citation>
    <scope>NUCLEOTIDE SEQUENCE [LARGE SCALE GENOMIC DNA]</scope>
</reference>
<protein>
    <recommendedName>
        <fullName evidence="5">USP domain-containing protein</fullName>
    </recommendedName>
</protein>
<evidence type="ECO:0000256" key="2">
    <source>
        <dbReference type="ARBA" id="ARBA00022801"/>
    </source>
</evidence>
<dbReference type="GO" id="GO:0016787">
    <property type="term" value="F:hydrolase activity"/>
    <property type="evidence" value="ECO:0007669"/>
    <property type="project" value="UniProtKB-KW"/>
</dbReference>
<sequence length="97" mass="10939">MSVHIESTLIRNNLLDYGERMGTLKTAFLSPVEPSSKGLLNAPGQNNCFLNCAVQVLWHLDAFRRSFRQLSNHVCSGQDCIFCALKVSQARNLWDKI</sequence>
<evidence type="ECO:0000313" key="4">
    <source>
        <dbReference type="Proteomes" id="UP000594454"/>
    </source>
</evidence>